<dbReference type="InterPro" id="IPR039282">
    <property type="entry name" value="LSU"/>
</dbReference>
<dbReference type="PANTHER" id="PTHR34283:SF1">
    <property type="entry name" value="PROTEIN RESPONSE TO LOW SULFUR 1"/>
    <property type="match status" value="1"/>
</dbReference>
<dbReference type="Pfam" id="PF24980">
    <property type="entry name" value="LSU"/>
    <property type="match status" value="1"/>
</dbReference>
<feature type="region of interest" description="Disordered" evidence="1">
    <location>
        <begin position="1"/>
        <end position="68"/>
    </location>
</feature>
<dbReference type="STRING" id="1088818.A0A2I0AYQ5"/>
<accession>A0A2I0AYQ5</accession>
<dbReference type="AlphaFoldDB" id="A0A2I0AYQ5"/>
<sequence length="144" mass="16052">MAPGIAIADPRIGKLNIGNRRSPTSETAADELRRRNLELEEQVREGRRKEEEMRRELDRTKERLRAAEEAEERICSELGELEAEAMAQAKKYNRRIKALSDCLAEAHKIISGADAVGGGSEAGRIRFMADVVPRQGTAPATVRR</sequence>
<gene>
    <name evidence="2" type="ORF">AXF42_Ash006316</name>
</gene>
<evidence type="ECO:0000256" key="1">
    <source>
        <dbReference type="SAM" id="MobiDB-lite"/>
    </source>
</evidence>
<feature type="compositionally biased region" description="Basic and acidic residues" evidence="1">
    <location>
        <begin position="30"/>
        <end position="68"/>
    </location>
</feature>
<name>A0A2I0AYQ5_9ASPA</name>
<dbReference type="GO" id="GO:0098869">
    <property type="term" value="P:cellular oxidant detoxification"/>
    <property type="evidence" value="ECO:0007669"/>
    <property type="project" value="InterPro"/>
</dbReference>
<dbReference type="EMBL" id="KZ451935">
    <property type="protein sequence ID" value="PKA60682.1"/>
    <property type="molecule type" value="Genomic_DNA"/>
</dbReference>
<organism evidence="2 3">
    <name type="scientific">Apostasia shenzhenica</name>
    <dbReference type="NCBI Taxonomy" id="1088818"/>
    <lineage>
        <taxon>Eukaryota</taxon>
        <taxon>Viridiplantae</taxon>
        <taxon>Streptophyta</taxon>
        <taxon>Embryophyta</taxon>
        <taxon>Tracheophyta</taxon>
        <taxon>Spermatophyta</taxon>
        <taxon>Magnoliopsida</taxon>
        <taxon>Liliopsida</taxon>
        <taxon>Asparagales</taxon>
        <taxon>Orchidaceae</taxon>
        <taxon>Apostasioideae</taxon>
        <taxon>Apostasia</taxon>
    </lineage>
</organism>
<dbReference type="Proteomes" id="UP000236161">
    <property type="component" value="Unassembled WGS sequence"/>
</dbReference>
<evidence type="ECO:0000313" key="2">
    <source>
        <dbReference type="EMBL" id="PKA60682.1"/>
    </source>
</evidence>
<evidence type="ECO:0000313" key="3">
    <source>
        <dbReference type="Proteomes" id="UP000236161"/>
    </source>
</evidence>
<protein>
    <submittedName>
        <fullName evidence="2">Uncharacterized protein</fullName>
    </submittedName>
</protein>
<reference evidence="2 3" key="1">
    <citation type="journal article" date="2017" name="Nature">
        <title>The Apostasia genome and the evolution of orchids.</title>
        <authorList>
            <person name="Zhang G.Q."/>
            <person name="Liu K.W."/>
            <person name="Li Z."/>
            <person name="Lohaus R."/>
            <person name="Hsiao Y.Y."/>
            <person name="Niu S.C."/>
            <person name="Wang J.Y."/>
            <person name="Lin Y.C."/>
            <person name="Xu Q."/>
            <person name="Chen L.J."/>
            <person name="Yoshida K."/>
            <person name="Fujiwara S."/>
            <person name="Wang Z.W."/>
            <person name="Zhang Y.Q."/>
            <person name="Mitsuda N."/>
            <person name="Wang M."/>
            <person name="Liu G.H."/>
            <person name="Pecoraro L."/>
            <person name="Huang H.X."/>
            <person name="Xiao X.J."/>
            <person name="Lin M."/>
            <person name="Wu X.Y."/>
            <person name="Wu W.L."/>
            <person name="Chen Y.Y."/>
            <person name="Chang S.B."/>
            <person name="Sakamoto S."/>
            <person name="Ohme-Takagi M."/>
            <person name="Yagi M."/>
            <person name="Zeng S.J."/>
            <person name="Shen C.Y."/>
            <person name="Yeh C.M."/>
            <person name="Luo Y.B."/>
            <person name="Tsai W.C."/>
            <person name="Van de Peer Y."/>
            <person name="Liu Z.J."/>
        </authorList>
    </citation>
    <scope>NUCLEOTIDE SEQUENCE [LARGE SCALE GENOMIC DNA]</scope>
    <source>
        <strain evidence="3">cv. Shenzhen</strain>
        <tissue evidence="2">Stem</tissue>
    </source>
</reference>
<proteinExistence type="predicted"/>
<dbReference type="OrthoDB" id="1888446at2759"/>
<keyword evidence="3" id="KW-1185">Reference proteome</keyword>
<dbReference type="PANTHER" id="PTHR34283">
    <property type="entry name" value="PROTEIN RESPONSE TO LOW SULFUR 1"/>
    <property type="match status" value="1"/>
</dbReference>